<feature type="compositionally biased region" description="Basic and acidic residues" evidence="1">
    <location>
        <begin position="1"/>
        <end position="25"/>
    </location>
</feature>
<dbReference type="Proteomes" id="UP001176940">
    <property type="component" value="Unassembled WGS sequence"/>
</dbReference>
<proteinExistence type="predicted"/>
<accession>A0ABN9MHK2</accession>
<protein>
    <submittedName>
        <fullName evidence="2">Uncharacterized protein</fullName>
    </submittedName>
</protein>
<organism evidence="2 3">
    <name type="scientific">Ranitomeya imitator</name>
    <name type="common">mimic poison frog</name>
    <dbReference type="NCBI Taxonomy" id="111125"/>
    <lineage>
        <taxon>Eukaryota</taxon>
        <taxon>Metazoa</taxon>
        <taxon>Chordata</taxon>
        <taxon>Craniata</taxon>
        <taxon>Vertebrata</taxon>
        <taxon>Euteleostomi</taxon>
        <taxon>Amphibia</taxon>
        <taxon>Batrachia</taxon>
        <taxon>Anura</taxon>
        <taxon>Neobatrachia</taxon>
        <taxon>Hyloidea</taxon>
        <taxon>Dendrobatidae</taxon>
        <taxon>Dendrobatinae</taxon>
        <taxon>Ranitomeya</taxon>
    </lineage>
</organism>
<feature type="region of interest" description="Disordered" evidence="1">
    <location>
        <begin position="1"/>
        <end position="76"/>
    </location>
</feature>
<evidence type="ECO:0000256" key="1">
    <source>
        <dbReference type="SAM" id="MobiDB-lite"/>
    </source>
</evidence>
<name>A0ABN9MHK2_9NEOB</name>
<sequence>MERSAGHTDCGERSTEDTDCGERSTGDTAGSMERSAGDTAGSMERSAGDTDCGEYGADRRGHETERQCKGPNTTGP</sequence>
<keyword evidence="3" id="KW-1185">Reference proteome</keyword>
<gene>
    <name evidence="2" type="ORF">RIMI_LOCUS21122575</name>
</gene>
<evidence type="ECO:0000313" key="2">
    <source>
        <dbReference type="EMBL" id="CAJ0966267.1"/>
    </source>
</evidence>
<comment type="caution">
    <text evidence="2">The sequence shown here is derived from an EMBL/GenBank/DDBJ whole genome shotgun (WGS) entry which is preliminary data.</text>
</comment>
<evidence type="ECO:0000313" key="3">
    <source>
        <dbReference type="Proteomes" id="UP001176940"/>
    </source>
</evidence>
<dbReference type="EMBL" id="CAUEEQ010073251">
    <property type="protein sequence ID" value="CAJ0966267.1"/>
    <property type="molecule type" value="Genomic_DNA"/>
</dbReference>
<reference evidence="2" key="1">
    <citation type="submission" date="2023-07" db="EMBL/GenBank/DDBJ databases">
        <authorList>
            <person name="Stuckert A."/>
        </authorList>
    </citation>
    <scope>NUCLEOTIDE SEQUENCE</scope>
</reference>
<feature type="compositionally biased region" description="Basic and acidic residues" evidence="1">
    <location>
        <begin position="56"/>
        <end position="68"/>
    </location>
</feature>